<dbReference type="FunFam" id="3.90.1530.30:FF:000001">
    <property type="entry name" value="Chromosome partitioning protein ParB"/>
    <property type="match status" value="1"/>
</dbReference>
<dbReference type="InterPro" id="IPR004437">
    <property type="entry name" value="ParB/RepB/Spo0J"/>
</dbReference>
<dbReference type="RefSeq" id="WP_015799407.1">
    <property type="nucleotide sequence ID" value="NC_013124.1"/>
</dbReference>
<dbReference type="AlphaFoldDB" id="C7M2E2"/>
<dbReference type="eggNOG" id="COG1475">
    <property type="taxonomic scope" value="Bacteria"/>
</dbReference>
<dbReference type="PANTHER" id="PTHR33375">
    <property type="entry name" value="CHROMOSOME-PARTITIONING PROTEIN PARB-RELATED"/>
    <property type="match status" value="1"/>
</dbReference>
<evidence type="ECO:0000259" key="5">
    <source>
        <dbReference type="SMART" id="SM00470"/>
    </source>
</evidence>
<dbReference type="Pfam" id="PF17762">
    <property type="entry name" value="HTH_ParB"/>
    <property type="match status" value="1"/>
</dbReference>
<dbReference type="GO" id="GO:0045881">
    <property type="term" value="P:positive regulation of sporulation resulting in formation of a cellular spore"/>
    <property type="evidence" value="ECO:0007669"/>
    <property type="project" value="TreeGrafter"/>
</dbReference>
<protein>
    <submittedName>
        <fullName evidence="6">ParB-like partition protein</fullName>
    </submittedName>
</protein>
<evidence type="ECO:0000256" key="2">
    <source>
        <dbReference type="ARBA" id="ARBA00022829"/>
    </source>
</evidence>
<dbReference type="SUPFAM" id="SSF109709">
    <property type="entry name" value="KorB DNA-binding domain-like"/>
    <property type="match status" value="1"/>
</dbReference>
<keyword evidence="3" id="KW-0238">DNA-binding</keyword>
<dbReference type="KEGG" id="afo:Afer_2030"/>
<reference evidence="6 7" key="1">
    <citation type="journal article" date="2009" name="Stand. Genomic Sci.">
        <title>Complete genome sequence of Acidimicrobium ferrooxidans type strain (ICP).</title>
        <authorList>
            <person name="Clum A."/>
            <person name="Nolan M."/>
            <person name="Lang E."/>
            <person name="Glavina Del Rio T."/>
            <person name="Tice H."/>
            <person name="Copeland A."/>
            <person name="Cheng J.F."/>
            <person name="Lucas S."/>
            <person name="Chen F."/>
            <person name="Bruce D."/>
            <person name="Goodwin L."/>
            <person name="Pitluck S."/>
            <person name="Ivanova N."/>
            <person name="Mavrommatis K."/>
            <person name="Mikhailova N."/>
            <person name="Pati A."/>
            <person name="Chen A."/>
            <person name="Palaniappan K."/>
            <person name="Goker M."/>
            <person name="Spring S."/>
            <person name="Land M."/>
            <person name="Hauser L."/>
            <person name="Chang Y.J."/>
            <person name="Jeffries C.C."/>
            <person name="Chain P."/>
            <person name="Bristow J."/>
            <person name="Eisen J.A."/>
            <person name="Markowitz V."/>
            <person name="Hugenholtz P."/>
            <person name="Kyrpides N.C."/>
            <person name="Klenk H.P."/>
            <person name="Lapidus A."/>
        </authorList>
    </citation>
    <scope>NUCLEOTIDE SEQUENCE [LARGE SCALE GENOMIC DNA]</scope>
    <source>
        <strain evidence="7">DSM 10331 / JCM 15462 / NBRC 103882 / ICP</strain>
    </source>
</reference>
<dbReference type="STRING" id="525909.Afer_2030"/>
<dbReference type="EMBL" id="CP001631">
    <property type="protein sequence ID" value="ACU54931.1"/>
    <property type="molecule type" value="Genomic_DNA"/>
</dbReference>
<evidence type="ECO:0000256" key="4">
    <source>
        <dbReference type="SAM" id="MobiDB-lite"/>
    </source>
</evidence>
<dbReference type="InterPro" id="IPR036086">
    <property type="entry name" value="ParB/Sulfiredoxin_sf"/>
</dbReference>
<gene>
    <name evidence="6" type="ordered locus">Afer_2030</name>
</gene>
<name>C7M2E2_ACIFD</name>
<comment type="similarity">
    <text evidence="1">Belongs to the ParB family.</text>
</comment>
<sequence>MARQTGLGRGLGALIPTGVQQEQHGLVEIPVGAIRPNPLQPRTIFDEEALSGLAASIAEVGVLQPILVRRVADGYELIAGERRWRAAQRAGLDRIPAIVQDRDDRGSLQVAVIENLHRRDLNPLEEAAAYRQLIDDFQLTHDEVARGVGKSRAAVSNTLRLLQLPAALQRMLLDGVLSAGHARALLGCPDRRLQEELARRTVEEGLSVRDVEEAVRAISNPAAEATRVEAGESEHAQGPKEAVPEARLRPAIVVELERLLADVMESDVQIDVSKSGAGYIRVRFVDLADLHRIASGIVDPHPQVEA</sequence>
<proteinExistence type="inferred from homology"/>
<dbReference type="Gene3D" id="3.90.1530.30">
    <property type="match status" value="1"/>
</dbReference>
<dbReference type="HOGENOM" id="CLU_023853_0_0_11"/>
<evidence type="ECO:0000256" key="1">
    <source>
        <dbReference type="ARBA" id="ARBA00006295"/>
    </source>
</evidence>
<organism evidence="6 7">
    <name type="scientific">Acidimicrobium ferrooxidans (strain DSM 10331 / JCM 15462 / NBRC 103882 / ICP)</name>
    <dbReference type="NCBI Taxonomy" id="525909"/>
    <lineage>
        <taxon>Bacteria</taxon>
        <taxon>Bacillati</taxon>
        <taxon>Actinomycetota</taxon>
        <taxon>Acidimicrobiia</taxon>
        <taxon>Acidimicrobiales</taxon>
        <taxon>Acidimicrobiaceae</taxon>
        <taxon>Acidimicrobium</taxon>
    </lineage>
</organism>
<dbReference type="CDD" id="cd16393">
    <property type="entry name" value="SPO0J_N"/>
    <property type="match status" value="1"/>
</dbReference>
<dbReference type="Gene3D" id="1.10.10.2830">
    <property type="match status" value="1"/>
</dbReference>
<evidence type="ECO:0000256" key="3">
    <source>
        <dbReference type="ARBA" id="ARBA00023125"/>
    </source>
</evidence>
<dbReference type="InterPro" id="IPR041468">
    <property type="entry name" value="HTH_ParB/Spo0J"/>
</dbReference>
<dbReference type="PANTHER" id="PTHR33375:SF1">
    <property type="entry name" value="CHROMOSOME-PARTITIONING PROTEIN PARB-RELATED"/>
    <property type="match status" value="1"/>
</dbReference>
<dbReference type="GO" id="GO:0005694">
    <property type="term" value="C:chromosome"/>
    <property type="evidence" value="ECO:0007669"/>
    <property type="project" value="TreeGrafter"/>
</dbReference>
<dbReference type="SMART" id="SM00470">
    <property type="entry name" value="ParB"/>
    <property type="match status" value="1"/>
</dbReference>
<dbReference type="SUPFAM" id="SSF110849">
    <property type="entry name" value="ParB/Sulfiredoxin"/>
    <property type="match status" value="1"/>
</dbReference>
<dbReference type="FunFam" id="1.10.10.2830:FF:000001">
    <property type="entry name" value="Chromosome partitioning protein ParB"/>
    <property type="match status" value="1"/>
</dbReference>
<dbReference type="Pfam" id="PF02195">
    <property type="entry name" value="ParB_N"/>
    <property type="match status" value="1"/>
</dbReference>
<dbReference type="GO" id="GO:0003677">
    <property type="term" value="F:DNA binding"/>
    <property type="evidence" value="ECO:0007669"/>
    <property type="project" value="UniProtKB-KW"/>
</dbReference>
<accession>C7M2E2</accession>
<dbReference type="InterPro" id="IPR003115">
    <property type="entry name" value="ParB_N"/>
</dbReference>
<dbReference type="GO" id="GO:0007059">
    <property type="term" value="P:chromosome segregation"/>
    <property type="evidence" value="ECO:0007669"/>
    <property type="project" value="UniProtKB-KW"/>
</dbReference>
<evidence type="ECO:0000313" key="7">
    <source>
        <dbReference type="Proteomes" id="UP000000771"/>
    </source>
</evidence>
<dbReference type="NCBIfam" id="TIGR00180">
    <property type="entry name" value="parB_part"/>
    <property type="match status" value="1"/>
</dbReference>
<dbReference type="Proteomes" id="UP000000771">
    <property type="component" value="Chromosome"/>
</dbReference>
<feature type="region of interest" description="Disordered" evidence="4">
    <location>
        <begin position="222"/>
        <end position="242"/>
    </location>
</feature>
<evidence type="ECO:0000313" key="6">
    <source>
        <dbReference type="EMBL" id="ACU54931.1"/>
    </source>
</evidence>
<keyword evidence="7" id="KW-1185">Reference proteome</keyword>
<dbReference type="OrthoDB" id="9802051at2"/>
<dbReference type="InterPro" id="IPR050336">
    <property type="entry name" value="Chromosome_partition/occlusion"/>
</dbReference>
<feature type="compositionally biased region" description="Basic and acidic residues" evidence="4">
    <location>
        <begin position="226"/>
        <end position="242"/>
    </location>
</feature>
<keyword evidence="2" id="KW-0159">Chromosome partition</keyword>
<feature type="domain" description="ParB-like N-terminal" evidence="5">
    <location>
        <begin position="27"/>
        <end position="116"/>
    </location>
</feature>